<accession>A0A0E9QGL0</accession>
<name>A0A0E9QGL0_ANGAN</name>
<dbReference type="AlphaFoldDB" id="A0A0E9QGL0"/>
<evidence type="ECO:0000256" key="1">
    <source>
        <dbReference type="SAM" id="SignalP"/>
    </source>
</evidence>
<reference evidence="2" key="1">
    <citation type="submission" date="2014-11" db="EMBL/GenBank/DDBJ databases">
        <authorList>
            <person name="Amaro Gonzalez C."/>
        </authorList>
    </citation>
    <scope>NUCLEOTIDE SEQUENCE</scope>
</reference>
<dbReference type="EMBL" id="GBXM01092940">
    <property type="protein sequence ID" value="JAH15637.1"/>
    <property type="molecule type" value="Transcribed_RNA"/>
</dbReference>
<organism evidence="2">
    <name type="scientific">Anguilla anguilla</name>
    <name type="common">European freshwater eel</name>
    <name type="synonym">Muraena anguilla</name>
    <dbReference type="NCBI Taxonomy" id="7936"/>
    <lineage>
        <taxon>Eukaryota</taxon>
        <taxon>Metazoa</taxon>
        <taxon>Chordata</taxon>
        <taxon>Craniata</taxon>
        <taxon>Vertebrata</taxon>
        <taxon>Euteleostomi</taxon>
        <taxon>Actinopterygii</taxon>
        <taxon>Neopterygii</taxon>
        <taxon>Teleostei</taxon>
        <taxon>Anguilliformes</taxon>
        <taxon>Anguillidae</taxon>
        <taxon>Anguilla</taxon>
    </lineage>
</organism>
<protein>
    <submittedName>
        <fullName evidence="2">Uncharacterized protein</fullName>
    </submittedName>
</protein>
<evidence type="ECO:0000313" key="2">
    <source>
        <dbReference type="EMBL" id="JAH15637.1"/>
    </source>
</evidence>
<reference evidence="2" key="2">
    <citation type="journal article" date="2015" name="Fish Shellfish Immunol.">
        <title>Early steps in the European eel (Anguilla anguilla)-Vibrio vulnificus interaction in the gills: Role of the RtxA13 toxin.</title>
        <authorList>
            <person name="Callol A."/>
            <person name="Pajuelo D."/>
            <person name="Ebbesson L."/>
            <person name="Teles M."/>
            <person name="MacKenzie S."/>
            <person name="Amaro C."/>
        </authorList>
    </citation>
    <scope>NUCLEOTIDE SEQUENCE</scope>
</reference>
<keyword evidence="1" id="KW-0732">Signal</keyword>
<feature type="chain" id="PRO_5002431062" evidence="1">
    <location>
        <begin position="24"/>
        <end position="56"/>
    </location>
</feature>
<proteinExistence type="predicted"/>
<sequence length="56" mass="6974">MVWFSQLRYHCVCFIVLLPCTHFSPQKPVDFRWMPTRCIGKVYRFSLMDMFFHQWL</sequence>
<feature type="signal peptide" evidence="1">
    <location>
        <begin position="1"/>
        <end position="23"/>
    </location>
</feature>